<gene>
    <name evidence="1" type="ORF">BZ3500_MVSOF-1268-A1-R1_C085G00468</name>
</gene>
<proteinExistence type="predicted"/>
<accession>A0A2X0L6C5</accession>
<keyword evidence="2" id="KW-1185">Reference proteome</keyword>
<reference evidence="2" key="1">
    <citation type="submission" date="2016-10" db="EMBL/GenBank/DDBJ databases">
        <authorList>
            <person name="Jeantristanb JTB J.-T."/>
            <person name="Ricardo R."/>
        </authorList>
    </citation>
    <scope>NUCLEOTIDE SEQUENCE [LARGE SCALE GENOMIC DNA]</scope>
</reference>
<organism evidence="1 2">
    <name type="scientific">Microbotryum saponariae</name>
    <dbReference type="NCBI Taxonomy" id="289078"/>
    <lineage>
        <taxon>Eukaryota</taxon>
        <taxon>Fungi</taxon>
        <taxon>Dikarya</taxon>
        <taxon>Basidiomycota</taxon>
        <taxon>Pucciniomycotina</taxon>
        <taxon>Microbotryomycetes</taxon>
        <taxon>Microbotryales</taxon>
        <taxon>Microbotryaceae</taxon>
        <taxon>Microbotryum</taxon>
    </lineage>
</organism>
<dbReference type="Proteomes" id="UP000249723">
    <property type="component" value="Unassembled WGS sequence"/>
</dbReference>
<evidence type="ECO:0000313" key="1">
    <source>
        <dbReference type="EMBL" id="SDA01119.1"/>
    </source>
</evidence>
<sequence length="93" mass="10361">MPSRLCIIRGRKVVSSPKAERTASVSSFQILVPSGVSSGVRCAPDRHRRTRPTCRAAIVTRPQRHRVTLPSGRVLRCLIDSGSEVDDRQRRRG</sequence>
<dbReference type="AlphaFoldDB" id="A0A2X0L6C5"/>
<evidence type="ECO:0000313" key="2">
    <source>
        <dbReference type="Proteomes" id="UP000249723"/>
    </source>
</evidence>
<dbReference type="EMBL" id="FMWP01000109">
    <property type="protein sequence ID" value="SDA01119.1"/>
    <property type="molecule type" value="Genomic_DNA"/>
</dbReference>
<name>A0A2X0L6C5_9BASI</name>
<protein>
    <submittedName>
        <fullName evidence="1">BZ3500_MvSof-1268-A1-R1_C085g00468 protein</fullName>
    </submittedName>
</protein>